<dbReference type="InterPro" id="IPR023631">
    <property type="entry name" value="Amidase_dom"/>
</dbReference>
<comment type="caution">
    <text evidence="8">The sequence shown here is derived from an EMBL/GenBank/DDBJ whole genome shotgun (WGS) entry which is preliminary data.</text>
</comment>
<feature type="active site" description="Charge relay system" evidence="6">
    <location>
        <position position="142"/>
    </location>
</feature>
<evidence type="ECO:0000256" key="2">
    <source>
        <dbReference type="ARBA" id="ARBA00022741"/>
    </source>
</evidence>
<dbReference type="PANTHER" id="PTHR11895">
    <property type="entry name" value="TRANSAMIDASE"/>
    <property type="match status" value="1"/>
</dbReference>
<dbReference type="NCBIfam" id="TIGR00132">
    <property type="entry name" value="gatA"/>
    <property type="match status" value="1"/>
</dbReference>
<dbReference type="SUPFAM" id="SSF75304">
    <property type="entry name" value="Amidase signature (AS) enzymes"/>
    <property type="match status" value="1"/>
</dbReference>
<protein>
    <recommendedName>
        <fullName evidence="6">Glutamyl-tRNA(Gln) amidotransferase subunit A</fullName>
        <shortName evidence="6">Glu-ADT subunit A</shortName>
        <ecNumber evidence="6">6.3.5.7</ecNumber>
    </recommendedName>
</protein>
<dbReference type="GO" id="GO:0005524">
    <property type="term" value="F:ATP binding"/>
    <property type="evidence" value="ECO:0007669"/>
    <property type="project" value="UniProtKB-KW"/>
</dbReference>
<evidence type="ECO:0000256" key="4">
    <source>
        <dbReference type="ARBA" id="ARBA00022917"/>
    </source>
</evidence>
<dbReference type="EC" id="6.3.5.7" evidence="6"/>
<evidence type="ECO:0000256" key="1">
    <source>
        <dbReference type="ARBA" id="ARBA00022598"/>
    </source>
</evidence>
<reference evidence="8 9" key="1">
    <citation type="submission" date="2018-04" db="EMBL/GenBank/DDBJ databases">
        <title>Genomic Encyclopedia of Type Strains, Phase IV (KMG-IV): sequencing the most valuable type-strain genomes for metagenomic binning, comparative biology and taxonomic classification.</title>
        <authorList>
            <person name="Goeker M."/>
        </authorList>
    </citation>
    <scope>NUCLEOTIDE SEQUENCE [LARGE SCALE GENOMIC DNA]</scope>
    <source>
        <strain evidence="8 9">DSM 20705</strain>
    </source>
</reference>
<dbReference type="AlphaFoldDB" id="A0A2U1E4H1"/>
<dbReference type="EMBL" id="QEKV01000003">
    <property type="protein sequence ID" value="PVY94846.1"/>
    <property type="molecule type" value="Genomic_DNA"/>
</dbReference>
<comment type="catalytic activity">
    <reaction evidence="6">
        <text>L-glutamyl-tRNA(Gln) + L-glutamine + ATP + H2O = L-glutaminyl-tRNA(Gln) + L-glutamate + ADP + phosphate + H(+)</text>
        <dbReference type="Rhea" id="RHEA:17521"/>
        <dbReference type="Rhea" id="RHEA-COMP:9681"/>
        <dbReference type="Rhea" id="RHEA-COMP:9684"/>
        <dbReference type="ChEBI" id="CHEBI:15377"/>
        <dbReference type="ChEBI" id="CHEBI:15378"/>
        <dbReference type="ChEBI" id="CHEBI:29985"/>
        <dbReference type="ChEBI" id="CHEBI:30616"/>
        <dbReference type="ChEBI" id="CHEBI:43474"/>
        <dbReference type="ChEBI" id="CHEBI:58359"/>
        <dbReference type="ChEBI" id="CHEBI:78520"/>
        <dbReference type="ChEBI" id="CHEBI:78521"/>
        <dbReference type="ChEBI" id="CHEBI:456216"/>
        <dbReference type="EC" id="6.3.5.7"/>
    </reaction>
</comment>
<keyword evidence="1 6" id="KW-0436">Ligase</keyword>
<dbReference type="GO" id="GO:0016740">
    <property type="term" value="F:transferase activity"/>
    <property type="evidence" value="ECO:0007669"/>
    <property type="project" value="UniProtKB-KW"/>
</dbReference>
<evidence type="ECO:0000256" key="6">
    <source>
        <dbReference type="HAMAP-Rule" id="MF_00120"/>
    </source>
</evidence>
<dbReference type="Proteomes" id="UP000245793">
    <property type="component" value="Unassembled WGS sequence"/>
</dbReference>
<dbReference type="HAMAP" id="MF_00120">
    <property type="entry name" value="GatA"/>
    <property type="match status" value="1"/>
</dbReference>
<accession>A0A2U1E4H1</accession>
<comment type="function">
    <text evidence="5 6">Allows the formation of correctly charged Gln-tRNA(Gln) through the transamidation of misacylated Glu-tRNA(Gln) in organisms which lack glutaminyl-tRNA synthetase. The reaction takes place in the presence of glutamine and ATP through an activated gamma-phospho-Glu-tRNA(Gln).</text>
</comment>
<proteinExistence type="inferred from homology"/>
<dbReference type="InterPro" id="IPR004412">
    <property type="entry name" value="GatA"/>
</dbReference>
<dbReference type="RefSeq" id="WP_116479868.1">
    <property type="nucleotide sequence ID" value="NZ_QEKV01000003.1"/>
</dbReference>
<dbReference type="Gene3D" id="3.90.1300.10">
    <property type="entry name" value="Amidase signature (AS) domain"/>
    <property type="match status" value="1"/>
</dbReference>
<keyword evidence="4 6" id="KW-0648">Protein biosynthesis</keyword>
<dbReference type="PANTHER" id="PTHR11895:SF7">
    <property type="entry name" value="GLUTAMYL-TRNA(GLN) AMIDOTRANSFERASE SUBUNIT A, MITOCHONDRIAL"/>
    <property type="match status" value="1"/>
</dbReference>
<keyword evidence="3 6" id="KW-0067">ATP-binding</keyword>
<evidence type="ECO:0000256" key="5">
    <source>
        <dbReference type="ARBA" id="ARBA00025295"/>
    </source>
</evidence>
<dbReference type="InterPro" id="IPR000120">
    <property type="entry name" value="Amidase"/>
</dbReference>
<dbReference type="GO" id="GO:0050567">
    <property type="term" value="F:glutaminyl-tRNA synthase (glutamine-hydrolyzing) activity"/>
    <property type="evidence" value="ECO:0007669"/>
    <property type="project" value="UniProtKB-UniRule"/>
</dbReference>
<dbReference type="GO" id="GO:0030956">
    <property type="term" value="C:glutamyl-tRNA(Gln) amidotransferase complex"/>
    <property type="evidence" value="ECO:0007669"/>
    <property type="project" value="InterPro"/>
</dbReference>
<feature type="active site" description="Charge relay system" evidence="6">
    <location>
        <position position="67"/>
    </location>
</feature>
<sequence>MRYLHETLKLIKSGELSPEEHLEDIISGLDKDKEINSFITLDLDGARERVKNINPSGELYGAVVGLKDNINYKGLKTTCASKMLENFESVYNADCAENIESEGGVVIGKLNMDEFAMGSSNETSYFGPVKNPIDHTLVPGGSSGGSAAATKMGFVDVAVGTDTGGSIRQPGSFCSVVGFKPTYGLVSRYGVTSLANTFDSVGSFGRCVEDAYILLRAMAKDTPNDMTKISADMPEMKTSIEEDINDLKGKKIAILSHLKDFDLAPEVKESYDKSLKILEKAGVEIVEAEFEHLDYAVATYYAIIDSEASSNLSRFDGIRYAGIKSDVKNFSDYMKEVRTAGFSDEVKRRILLGMYIMSSDLRETYYDKALIIREKIAEDYDRIFKNADAILTPTATTLPFKLESQVKNPRQMMEGDLLTVAINLAGIPGINVPSTSENVINAGMQFLGKKKSDYNLARIARAYEGLVK</sequence>
<dbReference type="GO" id="GO:0006412">
    <property type="term" value="P:translation"/>
    <property type="evidence" value="ECO:0007669"/>
    <property type="project" value="UniProtKB-UniRule"/>
</dbReference>
<feature type="domain" description="Amidase" evidence="7">
    <location>
        <begin position="31"/>
        <end position="456"/>
    </location>
</feature>
<evidence type="ECO:0000313" key="8">
    <source>
        <dbReference type="EMBL" id="PVY94846.1"/>
    </source>
</evidence>
<dbReference type="Pfam" id="PF01425">
    <property type="entry name" value="Amidase"/>
    <property type="match status" value="1"/>
</dbReference>
<dbReference type="InterPro" id="IPR036928">
    <property type="entry name" value="AS_sf"/>
</dbReference>
<evidence type="ECO:0000313" key="9">
    <source>
        <dbReference type="Proteomes" id="UP000245793"/>
    </source>
</evidence>
<keyword evidence="9" id="KW-1185">Reference proteome</keyword>
<feature type="active site" description="Acyl-ester intermediate" evidence="6">
    <location>
        <position position="166"/>
    </location>
</feature>
<evidence type="ECO:0000256" key="3">
    <source>
        <dbReference type="ARBA" id="ARBA00022840"/>
    </source>
</evidence>
<comment type="similarity">
    <text evidence="6">Belongs to the amidase family. GatA subfamily.</text>
</comment>
<keyword evidence="8" id="KW-0808">Transferase</keyword>
<comment type="subunit">
    <text evidence="6">Heterotrimer of A, B and C subunits.</text>
</comment>
<evidence type="ECO:0000259" key="7">
    <source>
        <dbReference type="Pfam" id="PF01425"/>
    </source>
</evidence>
<name>A0A2U1E4H1_9FIRM</name>
<gene>
    <name evidence="6" type="primary">gatA</name>
    <name evidence="8" type="ORF">C7381_10384</name>
</gene>
<organism evidence="8 9">
    <name type="scientific">Ezakiella coagulans</name>
    <dbReference type="NCBI Taxonomy" id="46507"/>
    <lineage>
        <taxon>Bacteria</taxon>
        <taxon>Bacillati</taxon>
        <taxon>Bacillota</taxon>
        <taxon>Tissierellia</taxon>
        <taxon>Ezakiella</taxon>
    </lineage>
</organism>
<keyword evidence="2 6" id="KW-0547">Nucleotide-binding</keyword>